<sequence>MQLVVGSLFVGGWRTDQAGAATQGCEFRRGEGDDLVVLPHVSGRLVGGGGHGHGVGHGHGRRRRRVHPRDGLVVRMHAYADPRNAFTRVTDQAVSDRCSVGWVVQRPAEVSASSETYGRPSRRAAT</sequence>
<name>F8AXS1_9ACTN</name>
<protein>
    <submittedName>
        <fullName evidence="2">Uncharacterized protein</fullName>
    </submittedName>
</protein>
<proteinExistence type="predicted"/>
<dbReference type="KEGG" id="fsy:FsymDg_4225"/>
<evidence type="ECO:0000256" key="1">
    <source>
        <dbReference type="SAM" id="MobiDB-lite"/>
    </source>
</evidence>
<keyword evidence="3" id="KW-1185">Reference proteome</keyword>
<dbReference type="AlphaFoldDB" id="F8AXS1"/>
<gene>
    <name evidence="2" type="ordered locus">FsymDg_4225</name>
</gene>
<dbReference type="Proteomes" id="UP000001549">
    <property type="component" value="Chromosome"/>
</dbReference>
<organism evidence="2 3">
    <name type="scientific">Candidatus Protofrankia datiscae</name>
    <dbReference type="NCBI Taxonomy" id="2716812"/>
    <lineage>
        <taxon>Bacteria</taxon>
        <taxon>Bacillati</taxon>
        <taxon>Actinomycetota</taxon>
        <taxon>Actinomycetes</taxon>
        <taxon>Frankiales</taxon>
        <taxon>Frankiaceae</taxon>
        <taxon>Protofrankia</taxon>
    </lineage>
</organism>
<feature type="region of interest" description="Disordered" evidence="1">
    <location>
        <begin position="46"/>
        <end position="69"/>
    </location>
</feature>
<evidence type="ECO:0000313" key="2">
    <source>
        <dbReference type="EMBL" id="AEH11489.1"/>
    </source>
</evidence>
<reference evidence="2 3" key="1">
    <citation type="submission" date="2011-05" db="EMBL/GenBank/DDBJ databases">
        <title>Complete sequence of chromosome of Frankia symbiont of Datisca glomerata.</title>
        <authorList>
            <consortium name="US DOE Joint Genome Institute"/>
            <person name="Lucas S."/>
            <person name="Han J."/>
            <person name="Lapidus A."/>
            <person name="Cheng J.-F."/>
            <person name="Goodwin L."/>
            <person name="Pitluck S."/>
            <person name="Peters L."/>
            <person name="Mikhailova N."/>
            <person name="Chertkov O."/>
            <person name="Teshima H."/>
            <person name="Han C."/>
            <person name="Tapia R."/>
            <person name="Land M."/>
            <person name="Hauser L."/>
            <person name="Kyrpides N."/>
            <person name="Ivanova N."/>
            <person name="Pagani I."/>
            <person name="Berry A."/>
            <person name="Pawlowski K."/>
            <person name="Persson T."/>
            <person name="Vanden Heuvel B."/>
            <person name="Benson D."/>
            <person name="Woyke T."/>
        </authorList>
    </citation>
    <scope>NUCLEOTIDE SEQUENCE [LARGE SCALE GENOMIC DNA]</scope>
    <source>
        <strain evidence="3">4085684</strain>
    </source>
</reference>
<evidence type="ECO:0000313" key="3">
    <source>
        <dbReference type="Proteomes" id="UP000001549"/>
    </source>
</evidence>
<dbReference type="HOGENOM" id="CLU_1978254_0_0_11"/>
<feature type="compositionally biased region" description="Basic residues" evidence="1">
    <location>
        <begin position="54"/>
        <end position="67"/>
    </location>
</feature>
<accession>F8AXS1</accession>
<dbReference type="EMBL" id="CP002801">
    <property type="protein sequence ID" value="AEH11489.1"/>
    <property type="molecule type" value="Genomic_DNA"/>
</dbReference>